<name>A0A944QVN7_9GAMM</name>
<dbReference type="InterPro" id="IPR035919">
    <property type="entry name" value="EAL_sf"/>
</dbReference>
<dbReference type="SUPFAM" id="SSF55073">
    <property type="entry name" value="Nucleotide cyclase"/>
    <property type="match status" value="1"/>
</dbReference>
<keyword evidence="5" id="KW-1133">Transmembrane helix</keyword>
<feature type="domain" description="EAL" evidence="6">
    <location>
        <begin position="434"/>
        <end position="688"/>
    </location>
</feature>
<reference evidence="8 9" key="1">
    <citation type="submission" date="2021-05" db="EMBL/GenBank/DDBJ databases">
        <title>Genetic and Functional Diversity in Clade A Lucinid endosymbionts from the Bahamas.</title>
        <authorList>
            <person name="Giani N.M."/>
            <person name="Engel A.S."/>
            <person name="Campbell B.J."/>
        </authorList>
    </citation>
    <scope>NUCLEOTIDE SEQUENCE [LARGE SCALE GENOMIC DNA]</scope>
    <source>
        <strain evidence="8">LUC16012Gg_MoonRockCtena</strain>
    </source>
</reference>
<feature type="transmembrane region" description="Helical" evidence="5">
    <location>
        <begin position="20"/>
        <end position="39"/>
    </location>
</feature>
<keyword evidence="5" id="KW-0472">Membrane</keyword>
<dbReference type="SMART" id="SM00267">
    <property type="entry name" value="GGDEF"/>
    <property type="match status" value="1"/>
</dbReference>
<evidence type="ECO:0000259" key="6">
    <source>
        <dbReference type="PROSITE" id="PS50883"/>
    </source>
</evidence>
<dbReference type="Pfam" id="PF11845">
    <property type="entry name" value="Tll0287-like"/>
    <property type="match status" value="1"/>
</dbReference>
<dbReference type="Gene3D" id="3.30.70.270">
    <property type="match status" value="1"/>
</dbReference>
<dbReference type="GO" id="GO:0071111">
    <property type="term" value="F:cyclic-guanylate-specific phosphodiesterase activity"/>
    <property type="evidence" value="ECO:0007669"/>
    <property type="project" value="UniProtKB-EC"/>
</dbReference>
<dbReference type="CDD" id="cd01948">
    <property type="entry name" value="EAL"/>
    <property type="match status" value="1"/>
</dbReference>
<dbReference type="SMART" id="SM00052">
    <property type="entry name" value="EAL"/>
    <property type="match status" value="1"/>
</dbReference>
<dbReference type="Pfam" id="PF00563">
    <property type="entry name" value="EAL"/>
    <property type="match status" value="1"/>
</dbReference>
<protein>
    <recommendedName>
        <fullName evidence="2">cyclic-guanylate-specific phosphodiesterase</fullName>
        <ecNumber evidence="2">3.1.4.52</ecNumber>
    </recommendedName>
</protein>
<sequence>MNRIPFLKTHDDVRRLQLQLWASIIAWTFLVLVLLFWAVRNEDADMLELARQEAVDNFNKDQAFRNWGTKHGGVYVPVSDHTQPSPYLSHIPERDLVTPSGRQLTLMNPAFMLRQMMDDYNELYGVKGRITSLKPLNPANAPDEWEREALMAFDAGETERFEITEINGQPYLRLIRPMRMQAGCLKCHLQQGYMVGEVRGGVGVSVPLANYYKVTGERKQIFLLVLSFIWSVGMVGIFSLTNHSRQRIDERKRYETEIWRQANFDTLTGLSNRSLFMDRLDRALAYARRHDYKLALLFIDLDRFKDVNDTLGHAHGDLLLQEAAKRLQDCVREMDTVSRLGGDEFTVILPEMIENTSAATVAGTILTSLSRPYKLDGQETKLSASIGITIYPQDGEDPGMLLQNADTAMYRAKADGRNTFRYFTWEMNREAGGRAALEADLRHALKWGEFELYYQPILNTLDGRLIGAEALIRWISPKRGLVGPDEFIPLAEESGLIVPMGDWVMRRAAADLAGWDEMGLVMEQLSVNLSTLQFQAKGFTRKILEFLDSQPHLRSRLFFEITESVFIDEGTEPGARLAKLRKEGIGIDIDDFGTGYSSLGYLKRFPVDKIKIDRSFIRDVTIDPEDASLCEAIIAMAHHLKLGVVAEGVETHQQLRFLQRRGCDYAQGYLFGRPMPVEQFTEYMKENLSFDKVVN</sequence>
<dbReference type="NCBIfam" id="TIGR00254">
    <property type="entry name" value="GGDEF"/>
    <property type="match status" value="1"/>
</dbReference>
<dbReference type="CDD" id="cd01949">
    <property type="entry name" value="GGDEF"/>
    <property type="match status" value="1"/>
</dbReference>
<dbReference type="PANTHER" id="PTHR44757:SF2">
    <property type="entry name" value="BIOFILM ARCHITECTURE MAINTENANCE PROTEIN MBAA"/>
    <property type="match status" value="1"/>
</dbReference>
<dbReference type="InterPro" id="IPR021796">
    <property type="entry name" value="Tll0287-like_dom"/>
</dbReference>
<evidence type="ECO:0000259" key="7">
    <source>
        <dbReference type="PROSITE" id="PS50887"/>
    </source>
</evidence>
<comment type="caution">
    <text evidence="8">The sequence shown here is derived from an EMBL/GenBank/DDBJ whole genome shotgun (WGS) entry which is preliminary data.</text>
</comment>
<dbReference type="InterPro" id="IPR000160">
    <property type="entry name" value="GGDEF_dom"/>
</dbReference>
<dbReference type="FunFam" id="3.20.20.450:FF:000001">
    <property type="entry name" value="Cyclic di-GMP phosphodiesterase yahA"/>
    <property type="match status" value="1"/>
</dbReference>
<organism evidence="8 9">
    <name type="scientific">Candidatus Thiodiazotropha taylori</name>
    <dbReference type="NCBI Taxonomy" id="2792791"/>
    <lineage>
        <taxon>Bacteria</taxon>
        <taxon>Pseudomonadati</taxon>
        <taxon>Pseudomonadota</taxon>
        <taxon>Gammaproteobacteria</taxon>
        <taxon>Chromatiales</taxon>
        <taxon>Sedimenticolaceae</taxon>
        <taxon>Candidatus Thiodiazotropha</taxon>
    </lineage>
</organism>
<dbReference type="GO" id="GO:0071732">
    <property type="term" value="P:cellular response to nitric oxide"/>
    <property type="evidence" value="ECO:0007669"/>
    <property type="project" value="UniProtKB-ARBA"/>
</dbReference>
<dbReference type="InterPro" id="IPR001633">
    <property type="entry name" value="EAL_dom"/>
</dbReference>
<dbReference type="InterPro" id="IPR052155">
    <property type="entry name" value="Biofilm_reg_signaling"/>
</dbReference>
<dbReference type="Gene3D" id="3.20.20.450">
    <property type="entry name" value="EAL domain"/>
    <property type="match status" value="1"/>
</dbReference>
<evidence type="ECO:0000313" key="8">
    <source>
        <dbReference type="EMBL" id="MBT2990200.1"/>
    </source>
</evidence>
<dbReference type="EMBL" id="JAHHGM010000014">
    <property type="protein sequence ID" value="MBT2990200.1"/>
    <property type="molecule type" value="Genomic_DNA"/>
</dbReference>
<dbReference type="Gene3D" id="3.30.450.290">
    <property type="match status" value="1"/>
</dbReference>
<dbReference type="AlphaFoldDB" id="A0A944QVN7"/>
<comment type="catalytic activity">
    <reaction evidence="4">
        <text>3',3'-c-di-GMP + H2O = 5'-phosphoguanylyl(3'-&gt;5')guanosine + H(+)</text>
        <dbReference type="Rhea" id="RHEA:24902"/>
        <dbReference type="ChEBI" id="CHEBI:15377"/>
        <dbReference type="ChEBI" id="CHEBI:15378"/>
        <dbReference type="ChEBI" id="CHEBI:58754"/>
        <dbReference type="ChEBI" id="CHEBI:58805"/>
        <dbReference type="EC" id="3.1.4.52"/>
    </reaction>
    <physiologicalReaction direction="left-to-right" evidence="4">
        <dbReference type="Rhea" id="RHEA:24903"/>
    </physiologicalReaction>
</comment>
<evidence type="ECO:0000256" key="4">
    <source>
        <dbReference type="ARBA" id="ARBA00051114"/>
    </source>
</evidence>
<keyword evidence="3" id="KW-0973">c-di-GMP</keyword>
<dbReference type="PROSITE" id="PS50887">
    <property type="entry name" value="GGDEF"/>
    <property type="match status" value="1"/>
</dbReference>
<dbReference type="EC" id="3.1.4.52" evidence="2"/>
<dbReference type="InterPro" id="IPR043128">
    <property type="entry name" value="Rev_trsase/Diguanyl_cyclase"/>
</dbReference>
<dbReference type="PANTHER" id="PTHR44757">
    <property type="entry name" value="DIGUANYLATE CYCLASE DGCP"/>
    <property type="match status" value="1"/>
</dbReference>
<evidence type="ECO:0000313" key="9">
    <source>
        <dbReference type="Proteomes" id="UP000770889"/>
    </source>
</evidence>
<dbReference type="Proteomes" id="UP000770889">
    <property type="component" value="Unassembled WGS sequence"/>
</dbReference>
<evidence type="ECO:0000256" key="2">
    <source>
        <dbReference type="ARBA" id="ARBA00012282"/>
    </source>
</evidence>
<evidence type="ECO:0000256" key="5">
    <source>
        <dbReference type="SAM" id="Phobius"/>
    </source>
</evidence>
<evidence type="ECO:0000256" key="3">
    <source>
        <dbReference type="ARBA" id="ARBA00022636"/>
    </source>
</evidence>
<gene>
    <name evidence="8" type="ORF">KME65_14695</name>
</gene>
<accession>A0A944QVN7</accession>
<dbReference type="Pfam" id="PF00990">
    <property type="entry name" value="GGDEF"/>
    <property type="match status" value="1"/>
</dbReference>
<dbReference type="FunFam" id="3.30.70.270:FF:000001">
    <property type="entry name" value="Diguanylate cyclase domain protein"/>
    <property type="match status" value="1"/>
</dbReference>
<comment type="cofactor">
    <cofactor evidence="1">
        <name>Mg(2+)</name>
        <dbReference type="ChEBI" id="CHEBI:18420"/>
    </cofactor>
</comment>
<evidence type="ECO:0000256" key="1">
    <source>
        <dbReference type="ARBA" id="ARBA00001946"/>
    </source>
</evidence>
<keyword evidence="5" id="KW-0812">Transmembrane</keyword>
<proteinExistence type="predicted"/>
<dbReference type="SUPFAM" id="SSF141868">
    <property type="entry name" value="EAL domain-like"/>
    <property type="match status" value="1"/>
</dbReference>
<feature type="domain" description="GGDEF" evidence="7">
    <location>
        <begin position="292"/>
        <end position="425"/>
    </location>
</feature>
<dbReference type="InterPro" id="IPR029787">
    <property type="entry name" value="Nucleotide_cyclase"/>
</dbReference>
<feature type="transmembrane region" description="Helical" evidence="5">
    <location>
        <begin position="221"/>
        <end position="241"/>
    </location>
</feature>
<dbReference type="PROSITE" id="PS50883">
    <property type="entry name" value="EAL"/>
    <property type="match status" value="1"/>
</dbReference>